<sequence length="277" mass="31736">MIAFVGSVFSPYYAWGRTRPNVDPDNFCSLNVALYSRNARRWSMTERGRRLCHRDATRFNIGPSQLHWDGQALQVQIDEVCAPIPQRIRGHIRLEPERLFDFSTALDPAARHRWGPLAPGARIEVALDAPAQRWSGQAYLDSNEGDEPIDRAFHAWDWSRSRMKDGSTAVLYDMQYPDRSQALLPLRFGTDGSVQRFEAPPPQALAPTRWRVQRGMRSDSPVRIHEQLEDTPFYQRALLKSALLGETVTSFHESLSIPRLVSPIVRAMLPFRMPRRS</sequence>
<organism evidence="1 2">
    <name type="scientific">Rhodoferax lacus</name>
    <dbReference type="NCBI Taxonomy" id="2184758"/>
    <lineage>
        <taxon>Bacteria</taxon>
        <taxon>Pseudomonadati</taxon>
        <taxon>Pseudomonadota</taxon>
        <taxon>Betaproteobacteria</taxon>
        <taxon>Burkholderiales</taxon>
        <taxon>Comamonadaceae</taxon>
        <taxon>Rhodoferax</taxon>
    </lineage>
</organism>
<dbReference type="EMBL" id="QFZK01000005">
    <property type="protein sequence ID" value="RFO97025.1"/>
    <property type="molecule type" value="Genomic_DNA"/>
</dbReference>
<evidence type="ECO:0000313" key="1">
    <source>
        <dbReference type="EMBL" id="RFO97025.1"/>
    </source>
</evidence>
<dbReference type="RefSeq" id="WP_117177094.1">
    <property type="nucleotide sequence ID" value="NZ_QFZK01000005.1"/>
</dbReference>
<dbReference type="SUPFAM" id="SSF159245">
    <property type="entry name" value="AttH-like"/>
    <property type="match status" value="1"/>
</dbReference>
<protein>
    <submittedName>
        <fullName evidence="1">Carotenoid 1,2-hydratase</fullName>
    </submittedName>
</protein>
<dbReference type="Proteomes" id="UP000260665">
    <property type="component" value="Unassembled WGS sequence"/>
</dbReference>
<accession>A0A3E1RCD7</accession>
<gene>
    <name evidence="1" type="ORF">DIC66_11100</name>
</gene>
<comment type="caution">
    <text evidence="1">The sequence shown here is derived from an EMBL/GenBank/DDBJ whole genome shotgun (WGS) entry which is preliminary data.</text>
</comment>
<evidence type="ECO:0000313" key="2">
    <source>
        <dbReference type="Proteomes" id="UP000260665"/>
    </source>
</evidence>
<proteinExistence type="predicted"/>
<dbReference type="CDD" id="cd21471">
    <property type="entry name" value="CrtC-like"/>
    <property type="match status" value="1"/>
</dbReference>
<dbReference type="OrthoDB" id="5491608at2"/>
<name>A0A3E1RCD7_9BURK</name>
<dbReference type="AlphaFoldDB" id="A0A3E1RCD7"/>
<keyword evidence="2" id="KW-1185">Reference proteome</keyword>
<reference evidence="1 2" key="1">
    <citation type="submission" date="2018-05" db="EMBL/GenBank/DDBJ databases">
        <title>Rhodoferax soyangensis sp.nov., isolated from an oligotrophic freshwater lake.</title>
        <authorList>
            <person name="Park M."/>
        </authorList>
    </citation>
    <scope>NUCLEOTIDE SEQUENCE [LARGE SCALE GENOMIC DNA]</scope>
    <source>
        <strain evidence="1 2">IMCC26218</strain>
    </source>
</reference>